<name>A0A8J3EXC3_9ACTN</name>
<reference evidence="3" key="2">
    <citation type="submission" date="2020-09" db="EMBL/GenBank/DDBJ databases">
        <authorList>
            <person name="Sun Q."/>
            <person name="Zhou Y."/>
        </authorList>
    </citation>
    <scope>NUCLEOTIDE SEQUENCE</scope>
    <source>
        <strain evidence="3">CGMCC 1.14988</strain>
    </source>
</reference>
<accession>A0A8J3EXC3</accession>
<dbReference type="AlphaFoldDB" id="A0A8J3EXC3"/>
<proteinExistence type="predicted"/>
<dbReference type="PANTHER" id="PTHR42705">
    <property type="entry name" value="BIFUNCTIONAL NON-HOMOLOGOUS END JOINING PROTEIN LIGD"/>
    <property type="match status" value="1"/>
</dbReference>
<dbReference type="CDD" id="cd04863">
    <property type="entry name" value="MtLigD_Pol_like"/>
    <property type="match status" value="1"/>
</dbReference>
<dbReference type="Proteomes" id="UP000650511">
    <property type="component" value="Unassembled WGS sequence"/>
</dbReference>
<dbReference type="InterPro" id="IPR014145">
    <property type="entry name" value="LigD_pol_dom"/>
</dbReference>
<keyword evidence="4" id="KW-1185">Reference proteome</keyword>
<sequence length="337" mass="37080">MATGAAQRQTVEVPGTAADGTSVVRRLSVSNLGKVYWPQRGTTKAAFLNYLVAIAPAMLPHLAHRPVTFKRYPDGVEGQSFFEKRCPPHKPDWLATTTLPKRGTGRWGRPIPPEERRRPRPGEREELVEHCDLADTAALVWAGNLGALELHVPMGRAPDPSTPRAVVFDLDPGAPADVITCAQVALRLREVFDRLSLTAVPKTSGGKGLQLYVPLNVEGVTYDDTSGFSQQIAQLLERVHPELVVSRQTKTERVGRVLIDWYQNTLTKTTVCVYSPRARERPTVSTPVTWDEVSDAADDGDPEALRFELDDVIARVEAQGDLFAPVARLQQELPTLA</sequence>
<dbReference type="PANTHER" id="PTHR42705:SF2">
    <property type="entry name" value="BIFUNCTIONAL NON-HOMOLOGOUS END JOINING PROTEIN LIGD"/>
    <property type="match status" value="1"/>
</dbReference>
<dbReference type="InterPro" id="IPR052171">
    <property type="entry name" value="NHEJ_LigD"/>
</dbReference>
<evidence type="ECO:0000313" key="4">
    <source>
        <dbReference type="Proteomes" id="UP000650511"/>
    </source>
</evidence>
<dbReference type="InterPro" id="IPR033649">
    <property type="entry name" value="MtLigD_Pol-like"/>
</dbReference>
<reference evidence="3" key="1">
    <citation type="journal article" date="2014" name="Int. J. Syst. Evol. Microbiol.">
        <title>Complete genome sequence of Corynebacterium casei LMG S-19264T (=DSM 44701T), isolated from a smear-ripened cheese.</title>
        <authorList>
            <consortium name="US DOE Joint Genome Institute (JGI-PGF)"/>
            <person name="Walter F."/>
            <person name="Albersmeier A."/>
            <person name="Kalinowski J."/>
            <person name="Ruckert C."/>
        </authorList>
    </citation>
    <scope>NUCLEOTIDE SEQUENCE</scope>
    <source>
        <strain evidence="3">CGMCC 1.14988</strain>
    </source>
</reference>
<evidence type="ECO:0000256" key="1">
    <source>
        <dbReference type="SAM" id="MobiDB-lite"/>
    </source>
</evidence>
<feature type="domain" description="DNA ligase D polymerase" evidence="2">
    <location>
        <begin position="43"/>
        <end position="323"/>
    </location>
</feature>
<comment type="caution">
    <text evidence="3">The sequence shown here is derived from an EMBL/GenBank/DDBJ whole genome shotgun (WGS) entry which is preliminary data.</text>
</comment>
<feature type="region of interest" description="Disordered" evidence="1">
    <location>
        <begin position="98"/>
        <end position="124"/>
    </location>
</feature>
<keyword evidence="3" id="KW-0436">Ligase</keyword>
<dbReference type="GO" id="GO:0016874">
    <property type="term" value="F:ligase activity"/>
    <property type="evidence" value="ECO:0007669"/>
    <property type="project" value="UniProtKB-KW"/>
</dbReference>
<evidence type="ECO:0000259" key="2">
    <source>
        <dbReference type="Pfam" id="PF21686"/>
    </source>
</evidence>
<dbReference type="RefSeq" id="WP_205745506.1">
    <property type="nucleotide sequence ID" value="NZ_BMHA01000004.1"/>
</dbReference>
<evidence type="ECO:0000313" key="3">
    <source>
        <dbReference type="EMBL" id="GGI05472.1"/>
    </source>
</evidence>
<gene>
    <name evidence="3" type="primary">lig</name>
    <name evidence="3" type="ORF">GCM10011354_14270</name>
</gene>
<dbReference type="Gene3D" id="3.90.920.10">
    <property type="entry name" value="DNA primase, PRIM domain"/>
    <property type="match status" value="1"/>
</dbReference>
<organism evidence="3 4">
    <name type="scientific">Egicoccus halophilus</name>
    <dbReference type="NCBI Taxonomy" id="1670830"/>
    <lineage>
        <taxon>Bacteria</taxon>
        <taxon>Bacillati</taxon>
        <taxon>Actinomycetota</taxon>
        <taxon>Nitriliruptoria</taxon>
        <taxon>Egicoccales</taxon>
        <taxon>Egicoccaceae</taxon>
        <taxon>Egicoccus</taxon>
    </lineage>
</organism>
<protein>
    <submittedName>
        <fullName evidence="3">ATP-dependent DNA ligase</fullName>
    </submittedName>
</protein>
<dbReference type="Pfam" id="PF21686">
    <property type="entry name" value="LigD_Prim-Pol"/>
    <property type="match status" value="1"/>
</dbReference>
<feature type="compositionally biased region" description="Basic and acidic residues" evidence="1">
    <location>
        <begin position="112"/>
        <end position="124"/>
    </location>
</feature>
<dbReference type="EMBL" id="BMHA01000004">
    <property type="protein sequence ID" value="GGI05472.1"/>
    <property type="molecule type" value="Genomic_DNA"/>
</dbReference>